<evidence type="ECO:0008006" key="3">
    <source>
        <dbReference type="Google" id="ProtNLM"/>
    </source>
</evidence>
<dbReference type="EMBL" id="BFAZ01000016">
    <property type="protein sequence ID" value="GBF44583.1"/>
    <property type="molecule type" value="Genomic_DNA"/>
</dbReference>
<evidence type="ECO:0000313" key="2">
    <source>
        <dbReference type="Proteomes" id="UP000245206"/>
    </source>
</evidence>
<dbReference type="Gene3D" id="2.30.30.40">
    <property type="entry name" value="SH3 Domains"/>
    <property type="match status" value="1"/>
</dbReference>
<organism evidence="1 2">
    <name type="scientific">Leptospira ellinghausenii</name>
    <dbReference type="NCBI Taxonomy" id="1917822"/>
    <lineage>
        <taxon>Bacteria</taxon>
        <taxon>Pseudomonadati</taxon>
        <taxon>Spirochaetota</taxon>
        <taxon>Spirochaetia</taxon>
        <taxon>Leptospirales</taxon>
        <taxon>Leptospiraceae</taxon>
        <taxon>Leptospira</taxon>
    </lineage>
</organism>
<name>A0A2P2DIU5_9LEPT</name>
<keyword evidence="2" id="KW-1185">Reference proteome</keyword>
<sequence length="362" mass="42232">MKAKSITIKFSIILLLFTTCKEKSITPFAISPSKLLYVKISTKSGLNLRKDPSDTSQKIKILKDGDIGVFLGYKGDLTEVSGIKGFWYNVEFNNSKGYIFSPYVILSYNKEILKDLDYGDSNFGTIIPLLRLVPSYKINQDLKYNDIWFENKPIERSINPIYKKIDLFETFQIEVFKEIEEDYSYYNVLFKNPDGNLKFTSNHTNLEPIKFSTKFPLLIGGITQCHNCDATTLYELYILKNNKILIIPHWSESENEECLYSDDIITETELRVSNSFNELHIKDTRFECIEIDEPNCEAYETCKNNPPIYFEKVHKKSYYIKITNHHHDLIIDGEFSKGKNKELNFEKYFKDTIPLELTKFSI</sequence>
<dbReference type="AlphaFoldDB" id="A0A2P2DIU5"/>
<proteinExistence type="predicted"/>
<reference evidence="2" key="1">
    <citation type="journal article" date="2019" name="Microbiol. Immunol.">
        <title>Molecular and phenotypic characterization of Leptospira johnsonii sp. nov., Leptospira ellinghausenii sp. nov. and Leptospira ryugenii sp. nov. isolated from soil and water in Japan.</title>
        <authorList>
            <person name="Masuzawa T."/>
            <person name="Saito M."/>
            <person name="Nakao R."/>
            <person name="Nikaido Y."/>
            <person name="Matsumoto M."/>
            <person name="Ogawa M."/>
            <person name="Yokoyama M."/>
            <person name="Hidaka Y."/>
            <person name="Tomita J."/>
            <person name="Sakakibara K."/>
            <person name="Suzuki K."/>
            <person name="Yasuda S."/>
            <person name="Sato H."/>
            <person name="Yamaguchi M."/>
            <person name="Yoshida S.I."/>
            <person name="Koizumi N."/>
            <person name="Kawamura Y."/>
        </authorList>
    </citation>
    <scope>NUCLEOTIDE SEQUENCE [LARGE SCALE GENOMIC DNA]</scope>
    <source>
        <strain evidence="2">E18</strain>
    </source>
</reference>
<evidence type="ECO:0000313" key="1">
    <source>
        <dbReference type="EMBL" id="GBF44583.1"/>
    </source>
</evidence>
<accession>A0A2P2DIU5</accession>
<dbReference type="RefSeq" id="WP_108961554.1">
    <property type="nucleotide sequence ID" value="NZ_BFAZ01000016.1"/>
</dbReference>
<dbReference type="OrthoDB" id="337951at2"/>
<comment type="caution">
    <text evidence="1">The sequence shown here is derived from an EMBL/GenBank/DDBJ whole genome shotgun (WGS) entry which is preliminary data.</text>
</comment>
<dbReference type="Proteomes" id="UP000245206">
    <property type="component" value="Unassembled WGS sequence"/>
</dbReference>
<gene>
    <name evidence="1" type="ORF">LPTSP2_38860</name>
</gene>
<protein>
    <recommendedName>
        <fullName evidence="3">SH3b domain-containing protein</fullName>
    </recommendedName>
</protein>